<evidence type="ECO:0000256" key="6">
    <source>
        <dbReference type="SAM" id="MobiDB-lite"/>
    </source>
</evidence>
<dbReference type="NCBIfam" id="NF001862">
    <property type="entry name" value="PRK00601.1"/>
    <property type="match status" value="1"/>
</dbReference>
<evidence type="ECO:0000256" key="3">
    <source>
        <dbReference type="ARBA" id="ARBA00023080"/>
    </source>
</evidence>
<evidence type="ECO:0000259" key="7">
    <source>
        <dbReference type="Pfam" id="PF00692"/>
    </source>
</evidence>
<comment type="function">
    <text evidence="5">This enzyme is involved in nucleotide metabolism: it produces dUMP, the immediate precursor of thymidine nucleotides and it decreases the intracellular concentration of dUTP so that uracil cannot be incorporated into DNA.</text>
</comment>
<dbReference type="EMBL" id="CP097160">
    <property type="protein sequence ID" value="UQN13840.1"/>
    <property type="molecule type" value="Genomic_DNA"/>
</dbReference>
<dbReference type="EC" id="3.6.1.23" evidence="5"/>
<dbReference type="Gene3D" id="2.70.40.10">
    <property type="match status" value="1"/>
</dbReference>
<keyword evidence="5" id="KW-0479">Metal-binding</keyword>
<dbReference type="NCBIfam" id="TIGR00576">
    <property type="entry name" value="dut"/>
    <property type="match status" value="1"/>
</dbReference>
<dbReference type="InterPro" id="IPR008181">
    <property type="entry name" value="dUTPase"/>
</dbReference>
<protein>
    <recommendedName>
        <fullName evidence="5">Deoxyuridine 5'-triphosphate nucleotidohydrolase</fullName>
        <shortName evidence="5">dUTPase</shortName>
        <ecNumber evidence="5">3.6.1.23</ecNumber>
    </recommendedName>
    <alternativeName>
        <fullName evidence="5">dUTP pyrophosphatase</fullName>
    </alternativeName>
</protein>
<evidence type="ECO:0000313" key="8">
    <source>
        <dbReference type="EMBL" id="UQN13840.1"/>
    </source>
</evidence>
<dbReference type="InterPro" id="IPR036157">
    <property type="entry name" value="dUTPase-like_sf"/>
</dbReference>
<evidence type="ECO:0000256" key="5">
    <source>
        <dbReference type="HAMAP-Rule" id="MF_00116"/>
    </source>
</evidence>
<reference evidence="8" key="1">
    <citation type="submission" date="2022-05" db="EMBL/GenBank/DDBJ databases">
        <title>Complete genome sequence of toluene-degrading Gulosibacter sediminis strain ACHW.36C.</title>
        <authorList>
            <person name="Wai A.C."/>
            <person name="Lai G.K."/>
            <person name="Griffin S.D."/>
            <person name="Leung F.C."/>
        </authorList>
    </citation>
    <scope>NUCLEOTIDE SEQUENCE [LARGE SCALE GENOMIC DNA]</scope>
    <source>
        <strain evidence="8">ACHW.36C</strain>
    </source>
</reference>
<keyword evidence="3 5" id="KW-0546">Nucleotide metabolism</keyword>
<feature type="region of interest" description="Disordered" evidence="6">
    <location>
        <begin position="1"/>
        <end position="21"/>
    </location>
</feature>
<comment type="similarity">
    <text evidence="1 5">Belongs to the dUTPase family.</text>
</comment>
<keyword evidence="2 5" id="KW-0378">Hydrolase</keyword>
<proteinExistence type="inferred from homology"/>
<feature type="binding site" evidence="5">
    <location>
        <begin position="78"/>
        <end position="80"/>
    </location>
    <ligand>
        <name>substrate</name>
    </ligand>
</feature>
<organism evidence="8">
    <name type="scientific">Gulosibacter sediminis</name>
    <dbReference type="NCBI Taxonomy" id="1729695"/>
    <lineage>
        <taxon>Bacteria</taxon>
        <taxon>Bacillati</taxon>
        <taxon>Actinomycetota</taxon>
        <taxon>Actinomycetes</taxon>
        <taxon>Micrococcales</taxon>
        <taxon>Microbacteriaceae</taxon>
        <taxon>Gulosibacter</taxon>
    </lineage>
</organism>
<dbReference type="GO" id="GO:0004170">
    <property type="term" value="F:dUTP diphosphatase activity"/>
    <property type="evidence" value="ECO:0007669"/>
    <property type="project" value="UniProtKB-EC"/>
</dbReference>
<dbReference type="InterPro" id="IPR029054">
    <property type="entry name" value="dUTPase-like"/>
</dbReference>
<keyword evidence="5" id="KW-0460">Magnesium</keyword>
<dbReference type="PANTHER" id="PTHR11241:SF0">
    <property type="entry name" value="DEOXYURIDINE 5'-TRIPHOSPHATE NUCLEOTIDOHYDROLASE"/>
    <property type="match status" value="1"/>
</dbReference>
<feature type="binding site" evidence="5">
    <location>
        <begin position="61"/>
        <end position="63"/>
    </location>
    <ligand>
        <name>substrate</name>
    </ligand>
</feature>
<dbReference type="PANTHER" id="PTHR11241">
    <property type="entry name" value="DEOXYURIDINE 5'-TRIPHOSPHATE NUCLEOTIDOHYDROLASE"/>
    <property type="match status" value="1"/>
</dbReference>
<feature type="binding site" evidence="5">
    <location>
        <position position="74"/>
    </location>
    <ligand>
        <name>substrate</name>
    </ligand>
</feature>
<sequence>MSGHYDIPFTGTRPYRANPNDAGADLLSAEELTLQPGERALVGTGTAIALPSGTVGLVAPRSGLAAKHGITIVNAPGVIDAGYRGELKVSLLNTDAREPYTINVGDRIAQLLVLPIPAVAFSQVDALPEGERGEAGFGSSGYAHAATATHAGEEPVNGSV</sequence>
<evidence type="ECO:0000256" key="2">
    <source>
        <dbReference type="ARBA" id="ARBA00022801"/>
    </source>
</evidence>
<evidence type="ECO:0000256" key="1">
    <source>
        <dbReference type="ARBA" id="ARBA00006581"/>
    </source>
</evidence>
<comment type="cofactor">
    <cofactor evidence="5">
        <name>Mg(2+)</name>
        <dbReference type="ChEBI" id="CHEBI:18420"/>
    </cofactor>
</comment>
<accession>A0ABY4MVU3</accession>
<evidence type="ECO:0000256" key="4">
    <source>
        <dbReference type="ARBA" id="ARBA00047686"/>
    </source>
</evidence>
<comment type="pathway">
    <text evidence="5">Pyrimidine metabolism; dUMP biosynthesis; dUMP from dCTP (dUTP route): step 2/2.</text>
</comment>
<dbReference type="Pfam" id="PF00692">
    <property type="entry name" value="dUTPase"/>
    <property type="match status" value="1"/>
</dbReference>
<comment type="catalytic activity">
    <reaction evidence="4 5">
        <text>dUTP + H2O = dUMP + diphosphate + H(+)</text>
        <dbReference type="Rhea" id="RHEA:10248"/>
        <dbReference type="ChEBI" id="CHEBI:15377"/>
        <dbReference type="ChEBI" id="CHEBI:15378"/>
        <dbReference type="ChEBI" id="CHEBI:33019"/>
        <dbReference type="ChEBI" id="CHEBI:61555"/>
        <dbReference type="ChEBI" id="CHEBI:246422"/>
        <dbReference type="EC" id="3.6.1.23"/>
    </reaction>
</comment>
<dbReference type="CDD" id="cd07557">
    <property type="entry name" value="trimeric_dUTPase"/>
    <property type="match status" value="1"/>
</dbReference>
<name>A0ABY4MVU3_9MICO</name>
<gene>
    <name evidence="5 8" type="primary">dut</name>
    <name evidence="8" type="ORF">M3M28_07100</name>
</gene>
<dbReference type="InterPro" id="IPR033704">
    <property type="entry name" value="dUTPase_trimeric"/>
</dbReference>
<feature type="domain" description="dUTPase-like" evidence="7">
    <location>
        <begin position="14"/>
        <end position="141"/>
    </location>
</feature>
<dbReference type="SUPFAM" id="SSF51283">
    <property type="entry name" value="dUTPase-like"/>
    <property type="match status" value="1"/>
</dbReference>
<dbReference type="HAMAP" id="MF_00116">
    <property type="entry name" value="dUTPase_bact"/>
    <property type="match status" value="1"/>
</dbReference>
<comment type="caution">
    <text evidence="5">Lacks conserved residue(s) required for the propagation of feature annotation.</text>
</comment>